<dbReference type="Pfam" id="PF00069">
    <property type="entry name" value="Pkinase"/>
    <property type="match status" value="1"/>
</dbReference>
<protein>
    <recommendedName>
        <fullName evidence="5">Protein kinase domain-containing protein</fullName>
    </recommendedName>
</protein>
<dbReference type="SMART" id="SM00220">
    <property type="entry name" value="S_TKc"/>
    <property type="match status" value="1"/>
</dbReference>
<evidence type="ECO:0000256" key="3">
    <source>
        <dbReference type="SAM" id="Coils"/>
    </source>
</evidence>
<evidence type="ECO:0000313" key="7">
    <source>
        <dbReference type="Proteomes" id="UP001470230"/>
    </source>
</evidence>
<proteinExistence type="inferred from homology"/>
<dbReference type="PANTHER" id="PTHR48014">
    <property type="entry name" value="SERINE/THREONINE-PROTEIN KINASE FRAY2"/>
    <property type="match status" value="1"/>
</dbReference>
<dbReference type="InterPro" id="IPR011009">
    <property type="entry name" value="Kinase-like_dom_sf"/>
</dbReference>
<feature type="coiled-coil region" evidence="3">
    <location>
        <begin position="376"/>
        <end position="410"/>
    </location>
</feature>
<evidence type="ECO:0000256" key="4">
    <source>
        <dbReference type="SAM" id="MobiDB-lite"/>
    </source>
</evidence>
<dbReference type="EMBL" id="JAPFFF010000023">
    <property type="protein sequence ID" value="KAK8852654.1"/>
    <property type="molecule type" value="Genomic_DNA"/>
</dbReference>
<dbReference type="Proteomes" id="UP001470230">
    <property type="component" value="Unassembled WGS sequence"/>
</dbReference>
<feature type="region of interest" description="Disordered" evidence="4">
    <location>
        <begin position="300"/>
        <end position="366"/>
    </location>
</feature>
<organism evidence="6 7">
    <name type="scientific">Tritrichomonas musculus</name>
    <dbReference type="NCBI Taxonomy" id="1915356"/>
    <lineage>
        <taxon>Eukaryota</taxon>
        <taxon>Metamonada</taxon>
        <taxon>Parabasalia</taxon>
        <taxon>Tritrichomonadida</taxon>
        <taxon>Tritrichomonadidae</taxon>
        <taxon>Tritrichomonas</taxon>
    </lineage>
</organism>
<accession>A0ABR2HVP4</accession>
<reference evidence="6 7" key="1">
    <citation type="submission" date="2024-04" db="EMBL/GenBank/DDBJ databases">
        <title>Tritrichomonas musculus Genome.</title>
        <authorList>
            <person name="Alves-Ferreira E."/>
            <person name="Grigg M."/>
            <person name="Lorenzi H."/>
            <person name="Galac M."/>
        </authorList>
    </citation>
    <scope>NUCLEOTIDE SEQUENCE [LARGE SCALE GENOMIC DNA]</scope>
    <source>
        <strain evidence="6 7">EAF2021</strain>
    </source>
</reference>
<dbReference type="InterPro" id="IPR000719">
    <property type="entry name" value="Prot_kinase_dom"/>
</dbReference>
<evidence type="ECO:0000313" key="6">
    <source>
        <dbReference type="EMBL" id="KAK8852654.1"/>
    </source>
</evidence>
<feature type="domain" description="Protein kinase" evidence="5">
    <location>
        <begin position="13"/>
        <end position="271"/>
    </location>
</feature>
<dbReference type="PANTHER" id="PTHR48014:SF21">
    <property type="entry name" value="SERINE_THREONINE-PROTEIN KINASE FRAY2"/>
    <property type="match status" value="1"/>
</dbReference>
<feature type="compositionally biased region" description="Polar residues" evidence="4">
    <location>
        <begin position="356"/>
        <end position="366"/>
    </location>
</feature>
<dbReference type="PROSITE" id="PS00107">
    <property type="entry name" value="PROTEIN_KINASE_ATP"/>
    <property type="match status" value="1"/>
</dbReference>
<gene>
    <name evidence="6" type="ORF">M9Y10_017642</name>
</gene>
<dbReference type="SUPFAM" id="SSF56112">
    <property type="entry name" value="Protein kinase-like (PK-like)"/>
    <property type="match status" value="1"/>
</dbReference>
<dbReference type="Gene3D" id="1.10.510.10">
    <property type="entry name" value="Transferase(Phosphotransferase) domain 1"/>
    <property type="match status" value="1"/>
</dbReference>
<keyword evidence="2" id="KW-0547">Nucleotide-binding</keyword>
<feature type="binding site" evidence="2">
    <location>
        <position position="42"/>
    </location>
    <ligand>
        <name>ATP</name>
        <dbReference type="ChEBI" id="CHEBI:30616"/>
    </ligand>
</feature>
<dbReference type="InterPro" id="IPR017441">
    <property type="entry name" value="Protein_kinase_ATP_BS"/>
</dbReference>
<dbReference type="InterPro" id="IPR047173">
    <property type="entry name" value="STRAD_A/B-like"/>
</dbReference>
<sequence>MEDEVFPLESSKYKLNGLIGRGATATVYAATCLTNDIDVALKVIDLEISPMDLESIRSEISLWSFLDDPNLVKYYTSFVEQKYLYIVMEYMDIGSAREILSFKFKDGIQKENIISAILKKILHGLIYFHTHQKIHRDIKAGNILIDKEGNVKLGDFGIAASMIENGQKIDARFTVVGTPCYMAPEVICAGHGYTEKADIWSLGITAIELATGSAPYSNLHPLEVVVKVTNSAPPSLPKTFSSQFRDFVNCCLQRNPEKRPTAEELLNHNFITLAASQKRLCDYFGDLPNIQKQYQINHNKYRKSSNSSPRKSKNQTNNNENDEKDDADPHLSWNFDIDSNNSKNKKNSLNDKASKQTNKNTTNDIVQNAPSEMDIIDILKNKISTMKNRISELKNENRSLNDQIDSLFLQLNELII</sequence>
<dbReference type="PROSITE" id="PS50011">
    <property type="entry name" value="PROTEIN_KINASE_DOM"/>
    <property type="match status" value="1"/>
</dbReference>
<evidence type="ECO:0000256" key="2">
    <source>
        <dbReference type="PROSITE-ProRule" id="PRU10141"/>
    </source>
</evidence>
<keyword evidence="3" id="KW-0175">Coiled coil</keyword>
<comment type="caution">
    <text evidence="6">The sequence shown here is derived from an EMBL/GenBank/DDBJ whole genome shotgun (WGS) entry which is preliminary data.</text>
</comment>
<keyword evidence="2" id="KW-0067">ATP-binding</keyword>
<evidence type="ECO:0000256" key="1">
    <source>
        <dbReference type="ARBA" id="ARBA00008874"/>
    </source>
</evidence>
<evidence type="ECO:0000259" key="5">
    <source>
        <dbReference type="PROSITE" id="PS50011"/>
    </source>
</evidence>
<name>A0ABR2HVP4_9EUKA</name>
<keyword evidence="7" id="KW-1185">Reference proteome</keyword>
<comment type="similarity">
    <text evidence="1">Belongs to the protein kinase superfamily. STE Ser/Thr protein kinase family. STE20 subfamily.</text>
</comment>